<feature type="region of interest" description="Disordered" evidence="1">
    <location>
        <begin position="229"/>
        <end position="253"/>
    </location>
</feature>
<evidence type="ECO:0000313" key="3">
    <source>
        <dbReference type="Proteomes" id="UP001165653"/>
    </source>
</evidence>
<proteinExistence type="predicted"/>
<evidence type="ECO:0000313" key="2">
    <source>
        <dbReference type="EMBL" id="MCW1916574.1"/>
    </source>
</evidence>
<evidence type="ECO:0000256" key="1">
    <source>
        <dbReference type="SAM" id="MobiDB-lite"/>
    </source>
</evidence>
<dbReference type="Proteomes" id="UP001165653">
    <property type="component" value="Unassembled WGS sequence"/>
</dbReference>
<dbReference type="EMBL" id="JAPDDR010000016">
    <property type="protein sequence ID" value="MCW1916574.1"/>
    <property type="molecule type" value="Genomic_DNA"/>
</dbReference>
<comment type="caution">
    <text evidence="2">The sequence shown here is derived from an EMBL/GenBank/DDBJ whole genome shotgun (WGS) entry which is preliminary data.</text>
</comment>
<protein>
    <recommendedName>
        <fullName evidence="4">DUF4384 domain-containing protein</fullName>
    </recommendedName>
</protein>
<accession>A0ABT3GAR3</accession>
<evidence type="ECO:0008006" key="4">
    <source>
        <dbReference type="Google" id="ProtNLM"/>
    </source>
</evidence>
<reference evidence="2" key="1">
    <citation type="submission" date="2022-10" db="EMBL/GenBank/DDBJ databases">
        <title>Luteolibacter sp. GHJ8, whole genome shotgun sequencing project.</title>
        <authorList>
            <person name="Zhao G."/>
            <person name="Shen L."/>
        </authorList>
    </citation>
    <scope>NUCLEOTIDE SEQUENCE</scope>
    <source>
        <strain evidence="2">GHJ8</strain>
    </source>
</reference>
<sequence length="253" mass="28260">MDDLFRMGVRGIMLLALILSSAVCEARAVRSMGMKELVAQSALVFVGQVTSIRPSGITTTLTYPTWGNTVFEWLEVEVKVIEEVKGVKKGQVVRTLMLSIRGESFIVINPPGMVKPGLGQHHLLCLLPTTQPGFHASITAPFDDREGIFLLDRKEWTEGATYFDDKGRKVAFKDQNEKNAMLWNLVDGRGRIMPGGAAAMRKNYQAEIARRPPAESVVHLKWKKVEGKGGWQWNEPAEEKKVETRRRPKASGK</sequence>
<organism evidence="2 3">
    <name type="scientific">Luteolibacter rhizosphaerae</name>
    <dbReference type="NCBI Taxonomy" id="2989719"/>
    <lineage>
        <taxon>Bacteria</taxon>
        <taxon>Pseudomonadati</taxon>
        <taxon>Verrucomicrobiota</taxon>
        <taxon>Verrucomicrobiia</taxon>
        <taxon>Verrucomicrobiales</taxon>
        <taxon>Verrucomicrobiaceae</taxon>
        <taxon>Luteolibacter</taxon>
    </lineage>
</organism>
<feature type="compositionally biased region" description="Basic residues" evidence="1">
    <location>
        <begin position="243"/>
        <end position="253"/>
    </location>
</feature>
<gene>
    <name evidence="2" type="ORF">OJ996_23505</name>
</gene>
<name>A0ABT3GAR3_9BACT</name>
<keyword evidence="3" id="KW-1185">Reference proteome</keyword>